<keyword evidence="5" id="KW-1185">Reference proteome</keyword>
<evidence type="ECO:0000313" key="5">
    <source>
        <dbReference type="Proteomes" id="UP001204320"/>
    </source>
</evidence>
<dbReference type="InterPro" id="IPR009164">
    <property type="entry name" value="FBPtase_class3"/>
</dbReference>
<dbReference type="SUPFAM" id="SSF56300">
    <property type="entry name" value="Metallo-dependent phosphatases"/>
    <property type="match status" value="1"/>
</dbReference>
<dbReference type="HAMAP" id="MF_01854">
    <property type="entry name" value="FBPase_class3"/>
    <property type="match status" value="1"/>
</dbReference>
<reference evidence="4 5" key="1">
    <citation type="submission" date="2022-08" db="EMBL/GenBank/DDBJ databases">
        <title>Tractidigestivibacter montrealensis type strain KD21.</title>
        <authorList>
            <person name="Diop K."/>
            <person name="Richard C."/>
            <person name="Routy B."/>
        </authorList>
    </citation>
    <scope>NUCLEOTIDE SEQUENCE [LARGE SCALE GENOMIC DNA]</scope>
    <source>
        <strain evidence="4 5">KD21</strain>
    </source>
</reference>
<evidence type="ECO:0000256" key="3">
    <source>
        <dbReference type="ARBA" id="ARBA00023277"/>
    </source>
</evidence>
<dbReference type="Proteomes" id="UP001204320">
    <property type="component" value="Unassembled WGS sequence"/>
</dbReference>
<dbReference type="Pfam" id="PF06874">
    <property type="entry name" value="FBPase_2"/>
    <property type="match status" value="1"/>
</dbReference>
<gene>
    <name evidence="4" type="ORF">NVS32_04330</name>
</gene>
<evidence type="ECO:0000256" key="1">
    <source>
        <dbReference type="ARBA" id="ARBA00022801"/>
    </source>
</evidence>
<dbReference type="EMBL" id="JANSKA010000002">
    <property type="protein sequence ID" value="MCR9036172.1"/>
    <property type="molecule type" value="Genomic_DNA"/>
</dbReference>
<sequence>MQEKDPEQLKYLELLSEKFPTTQAAFTEIINLEAILNLPKGTEHFVSDVHGEYEAFEHILNNCSGVIRERVEEIFNLELTASEQADLCTLVYYPAEKLRRLREEGTATSEWYAITLMRLVRLARRLSGSYTRSKVRKAMPVAYAYIIDELLHISPDERETRLAYHQRIIDTIIDTGSADDFICSLAALIKRLAVDHMHLVGDIFDRGPHADKICDRLMGYHSIDVEWGNHDIVWMGAASGSAACLAAVIRNNIHYESLSILESAYGVSLRELTLFSEATYTQDDGMTPMEKAISVILFKLEGQVIMRHPNWHMEDRLLLEHVDPARGVLDLNGTAYEMRTRDFPTLDPAHPYELSVDERRVMDGLMDAVRSSDKLRAHIGFLYDHGSAYLVRNGNAIFHACVPMNEDGAFCAVRHQDRLLAGREYYDYADRLARQAWHEHDQVSLDWMWYLWCGRYSPLSGRVVKTFERTYLTDRSTWQEPRDPYFRLTEKPEVARRILAEFGADPVHGHIINGHTPVHAADGESPVKAGGLLVVIDGGFCQAYHRTTGIAGYTLISDPRGMRIKAHRPFGTIADVLDLNADIMSDDDRFEIYPSPKTIGDTDTGTQIRGQVADLRALLDAYRTGLLPERG</sequence>
<organism evidence="4 5">
    <name type="scientific">Tractidigestivibacter montrealensis</name>
    <dbReference type="NCBI Taxonomy" id="2972466"/>
    <lineage>
        <taxon>Bacteria</taxon>
        <taxon>Bacillati</taxon>
        <taxon>Actinomycetota</taxon>
        <taxon>Coriobacteriia</taxon>
        <taxon>Coriobacteriales</taxon>
        <taxon>Atopobiaceae</taxon>
        <taxon>Tractidigestivibacter</taxon>
    </lineage>
</organism>
<protein>
    <submittedName>
        <fullName evidence="4">Fructose-1,6-bisphosphatase</fullName>
    </submittedName>
</protein>
<accession>A0ABT1Z7I3</accession>
<proteinExistence type="inferred from homology"/>
<keyword evidence="1" id="KW-0378">Hydrolase</keyword>
<evidence type="ECO:0000313" key="4">
    <source>
        <dbReference type="EMBL" id="MCR9036172.1"/>
    </source>
</evidence>
<keyword evidence="2" id="KW-0464">Manganese</keyword>
<comment type="caution">
    <text evidence="4">The sequence shown here is derived from an EMBL/GenBank/DDBJ whole genome shotgun (WGS) entry which is preliminary data.</text>
</comment>
<dbReference type="Gene3D" id="3.60.21.10">
    <property type="match status" value="1"/>
</dbReference>
<dbReference type="InterPro" id="IPR029052">
    <property type="entry name" value="Metallo-depent_PP-like"/>
</dbReference>
<evidence type="ECO:0000256" key="2">
    <source>
        <dbReference type="ARBA" id="ARBA00023211"/>
    </source>
</evidence>
<name>A0ABT1Z7I3_9ACTN</name>
<dbReference type="RefSeq" id="WP_258498845.1">
    <property type="nucleotide sequence ID" value="NZ_JANSKA010000002.1"/>
</dbReference>
<keyword evidence="3" id="KW-0119">Carbohydrate metabolism</keyword>